<protein>
    <submittedName>
        <fullName evidence="1">Uncharacterized protein</fullName>
    </submittedName>
</protein>
<keyword evidence="2" id="KW-1185">Reference proteome</keyword>
<gene>
    <name evidence="1" type="primary">Contig6591.g7051</name>
    <name evidence="1" type="ORF">STYLEM_11345</name>
</gene>
<name>A0A078AJ09_STYLE</name>
<evidence type="ECO:0000313" key="1">
    <source>
        <dbReference type="EMBL" id="CDW82315.1"/>
    </source>
</evidence>
<accession>A0A078AJ09</accession>
<proteinExistence type="predicted"/>
<dbReference type="AlphaFoldDB" id="A0A078AJ09"/>
<sequence>MKFEEYERVIMRYGYTGRITENIIEEIAQDINLDISHLEQENSIQHYFFKNGRVFQDGVFKPDQLLKIGYLLTIHDSPRLALESLWGLINPNMEEYVENNYIKSFLEDLFYYPVDLHLEYQLKTQHKNGEIEEYLRELDETKNNAINEIFWKLDAKVSKADFIDSCGNKLTASYKIRSLVQPIRNLE</sequence>
<dbReference type="Proteomes" id="UP000039865">
    <property type="component" value="Unassembled WGS sequence"/>
</dbReference>
<dbReference type="InParanoid" id="A0A078AJ09"/>
<evidence type="ECO:0000313" key="2">
    <source>
        <dbReference type="Proteomes" id="UP000039865"/>
    </source>
</evidence>
<organism evidence="1 2">
    <name type="scientific">Stylonychia lemnae</name>
    <name type="common">Ciliate</name>
    <dbReference type="NCBI Taxonomy" id="5949"/>
    <lineage>
        <taxon>Eukaryota</taxon>
        <taxon>Sar</taxon>
        <taxon>Alveolata</taxon>
        <taxon>Ciliophora</taxon>
        <taxon>Intramacronucleata</taxon>
        <taxon>Spirotrichea</taxon>
        <taxon>Stichotrichia</taxon>
        <taxon>Sporadotrichida</taxon>
        <taxon>Oxytrichidae</taxon>
        <taxon>Stylonychinae</taxon>
        <taxon>Stylonychia</taxon>
    </lineage>
</organism>
<reference evidence="1 2" key="1">
    <citation type="submission" date="2014-06" db="EMBL/GenBank/DDBJ databases">
        <authorList>
            <person name="Swart Estienne"/>
        </authorList>
    </citation>
    <scope>NUCLEOTIDE SEQUENCE [LARGE SCALE GENOMIC DNA]</scope>
    <source>
        <strain evidence="1 2">130c</strain>
    </source>
</reference>
<dbReference type="EMBL" id="CCKQ01010799">
    <property type="protein sequence ID" value="CDW82315.1"/>
    <property type="molecule type" value="Genomic_DNA"/>
</dbReference>